<reference evidence="1 2" key="2">
    <citation type="submission" date="2017-10" db="EMBL/GenBank/DDBJ databases">
        <authorList>
            <person name="Banno H."/>
            <person name="Chua N.-H."/>
        </authorList>
    </citation>
    <scope>NUCLEOTIDE SEQUENCE [LARGE SCALE GENOMIC DNA]</scope>
    <source>
        <strain evidence="1 2">JK626</strain>
    </source>
</reference>
<reference evidence="1 2" key="1">
    <citation type="submission" date="2017-10" db="EMBL/GenBank/DDBJ databases">
        <title>Resolving the taxonomy of Roseburia spp., Eubacterium rectale and Agathobacter spp. through phylogenomic analysis.</title>
        <authorList>
            <person name="Sheridan P.O."/>
            <person name="Walker A.W."/>
            <person name="Duncan S.H."/>
            <person name="Scott K.P."/>
            <person name="Toole P.W.O."/>
            <person name="Luis P."/>
            <person name="Flint H.J."/>
        </authorList>
    </citation>
    <scope>NUCLEOTIDE SEQUENCE [LARGE SCALE GENOMIC DNA]</scope>
    <source>
        <strain evidence="1 2">JK626</strain>
    </source>
</reference>
<comment type="caution">
    <text evidence="1">The sequence shown here is derived from an EMBL/GenBank/DDBJ whole genome shotgun (WGS) entry which is preliminary data.</text>
</comment>
<dbReference type="Proteomes" id="UP000225889">
    <property type="component" value="Unassembled WGS sequence"/>
</dbReference>
<dbReference type="InterPro" id="IPR009229">
    <property type="entry name" value="AgrD"/>
</dbReference>
<sequence length="48" mass="5484">MHMNMKKDVVANVLEKVARATAKATADTRCVYFHHQPKMPTDLKKLSK</sequence>
<organism evidence="1 2">
    <name type="scientific">Pseudobutyrivibrio ruminis</name>
    <dbReference type="NCBI Taxonomy" id="46206"/>
    <lineage>
        <taxon>Bacteria</taxon>
        <taxon>Bacillati</taxon>
        <taxon>Bacillota</taxon>
        <taxon>Clostridia</taxon>
        <taxon>Lachnospirales</taxon>
        <taxon>Lachnospiraceae</taxon>
        <taxon>Pseudobutyrivibrio</taxon>
    </lineage>
</organism>
<dbReference type="EMBL" id="PDYF01000004">
    <property type="protein sequence ID" value="PHU36304.1"/>
    <property type="molecule type" value="Genomic_DNA"/>
</dbReference>
<accession>A0A2G3DZ79</accession>
<evidence type="ECO:0000313" key="1">
    <source>
        <dbReference type="EMBL" id="PHU36304.1"/>
    </source>
</evidence>
<dbReference type="AlphaFoldDB" id="A0A2G3DZ79"/>
<dbReference type="NCBIfam" id="TIGR04223">
    <property type="entry name" value="quorum_AgrD"/>
    <property type="match status" value="1"/>
</dbReference>
<proteinExistence type="predicted"/>
<protein>
    <submittedName>
        <fullName evidence="1">Cyclic lactone autoinducer peptide</fullName>
    </submittedName>
</protein>
<name>A0A2G3DZ79_9FIRM</name>
<gene>
    <name evidence="1" type="ORF">CSX01_00940</name>
</gene>
<evidence type="ECO:0000313" key="2">
    <source>
        <dbReference type="Proteomes" id="UP000225889"/>
    </source>
</evidence>